<accession>A0A556TTN3</accession>
<evidence type="ECO:0000256" key="2">
    <source>
        <dbReference type="SAM" id="SignalP"/>
    </source>
</evidence>
<gene>
    <name evidence="3" type="ORF">Baya_5134</name>
</gene>
<feature type="chain" id="PRO_5021826220" evidence="2">
    <location>
        <begin position="27"/>
        <end position="80"/>
    </location>
</feature>
<dbReference type="PROSITE" id="PS51257">
    <property type="entry name" value="PROKAR_LIPOPROTEIN"/>
    <property type="match status" value="1"/>
</dbReference>
<sequence length="80" mass="8637">MKSERVLLAAVLFVLLGCSRFRSAEASRMKSGAALPIQPEREPVPSKGVSAELHKGKNPLLKFPSCNFPTYASDSAFSGR</sequence>
<evidence type="ECO:0000256" key="1">
    <source>
        <dbReference type="SAM" id="MobiDB-lite"/>
    </source>
</evidence>
<protein>
    <submittedName>
        <fullName evidence="3">Uncharacterized protein</fullName>
    </submittedName>
</protein>
<feature type="signal peptide" evidence="2">
    <location>
        <begin position="1"/>
        <end position="26"/>
    </location>
</feature>
<evidence type="ECO:0000313" key="3">
    <source>
        <dbReference type="EMBL" id="TSK67157.1"/>
    </source>
</evidence>
<evidence type="ECO:0000313" key="4">
    <source>
        <dbReference type="Proteomes" id="UP000319801"/>
    </source>
</evidence>
<dbReference type="AlphaFoldDB" id="A0A556TTN3"/>
<keyword evidence="4" id="KW-1185">Reference proteome</keyword>
<feature type="region of interest" description="Disordered" evidence="1">
    <location>
        <begin position="32"/>
        <end position="52"/>
    </location>
</feature>
<reference evidence="3 4" key="1">
    <citation type="journal article" date="2019" name="Genome Biol. Evol.">
        <title>Whole-Genome Sequencing of the Giant Devil Catfish, Bagarius yarrelli.</title>
        <authorList>
            <person name="Jiang W."/>
            <person name="Lv Y."/>
            <person name="Cheng L."/>
            <person name="Yang K."/>
            <person name="Chao B."/>
            <person name="Wang X."/>
            <person name="Li Y."/>
            <person name="Pan X."/>
            <person name="You X."/>
            <person name="Zhang Y."/>
            <person name="Yang J."/>
            <person name="Li J."/>
            <person name="Zhang X."/>
            <person name="Liu S."/>
            <person name="Sun C."/>
            <person name="Yang J."/>
            <person name="Shi Q."/>
        </authorList>
    </citation>
    <scope>NUCLEOTIDE SEQUENCE [LARGE SCALE GENOMIC DNA]</scope>
    <source>
        <strain evidence="3">JWS20170419001</strain>
        <tissue evidence="3">Muscle</tissue>
    </source>
</reference>
<keyword evidence="2" id="KW-0732">Signal</keyword>
<proteinExistence type="predicted"/>
<name>A0A556TTN3_BAGYA</name>
<organism evidence="3 4">
    <name type="scientific">Bagarius yarrelli</name>
    <name type="common">Goonch</name>
    <name type="synonym">Bagrus yarrelli</name>
    <dbReference type="NCBI Taxonomy" id="175774"/>
    <lineage>
        <taxon>Eukaryota</taxon>
        <taxon>Metazoa</taxon>
        <taxon>Chordata</taxon>
        <taxon>Craniata</taxon>
        <taxon>Vertebrata</taxon>
        <taxon>Euteleostomi</taxon>
        <taxon>Actinopterygii</taxon>
        <taxon>Neopterygii</taxon>
        <taxon>Teleostei</taxon>
        <taxon>Ostariophysi</taxon>
        <taxon>Siluriformes</taxon>
        <taxon>Sisoridae</taxon>
        <taxon>Sisorinae</taxon>
        <taxon>Bagarius</taxon>
    </lineage>
</organism>
<comment type="caution">
    <text evidence="3">The sequence shown here is derived from an EMBL/GenBank/DDBJ whole genome shotgun (WGS) entry which is preliminary data.</text>
</comment>
<dbReference type="Proteomes" id="UP000319801">
    <property type="component" value="Unassembled WGS sequence"/>
</dbReference>
<dbReference type="EMBL" id="VCAZ01000018">
    <property type="protein sequence ID" value="TSK67157.1"/>
    <property type="molecule type" value="Genomic_DNA"/>
</dbReference>